<dbReference type="EMBL" id="HE616746">
    <property type="protein sequence ID" value="CCE92553.1"/>
    <property type="molecule type" value="Genomic_DNA"/>
</dbReference>
<dbReference type="GeneID" id="11503954"/>
<dbReference type="Proteomes" id="UP000005627">
    <property type="component" value="Chromosome 5"/>
</dbReference>
<feature type="domain" description="Pih1 Ascomycota CS" evidence="4">
    <location>
        <begin position="253"/>
        <end position="342"/>
    </location>
</feature>
<dbReference type="InParanoid" id="G8ZVA9"/>
<dbReference type="GO" id="GO:1990904">
    <property type="term" value="C:ribonucleoprotein complex"/>
    <property type="evidence" value="ECO:0007669"/>
    <property type="project" value="TreeGrafter"/>
</dbReference>
<sequence>MDFMLRPAAESSNSVVNLEPIPDFVVKSKLISTEGRPSHLLKLKANTKAFINICHHDEVPKPDIEFTSSVVYPLIMNNQWEVPIVTSSVREDTDKKGAMCYVWDCCINTDCMGWISDDLQLREIVIEWCLESCELSDVVGISREHIAFPKMKKKGEAIPALEIHLSELTNNYQENIAKAAEAEDDGPSNILRMKRSLLDDEPSGLLGNADDDELPPLIPSNKQSGGPLIEEIDSLRIADRQENRHQATVELPELQFDVRIRKTKDTEKFKLRIEVSSQINSGSDLELRYNPQENALEIKNKNLNVYKEKKLHIPLPNIFSESDISRMQSFFVSKDSKLIIFI</sequence>
<dbReference type="Pfam" id="PF08190">
    <property type="entry name" value="PIH1"/>
    <property type="match status" value="1"/>
</dbReference>
<evidence type="ECO:0000256" key="2">
    <source>
        <dbReference type="SAM" id="MobiDB-lite"/>
    </source>
</evidence>
<dbReference type="FunCoup" id="G8ZVA9">
    <property type="interactions" value="95"/>
</dbReference>
<dbReference type="GO" id="GO:0006364">
    <property type="term" value="P:rRNA processing"/>
    <property type="evidence" value="ECO:0007669"/>
    <property type="project" value="EnsemblFungi"/>
</dbReference>
<dbReference type="PANTHER" id="PTHR22997">
    <property type="entry name" value="PIH1 DOMAIN-CONTAINING PROTEIN 1"/>
    <property type="match status" value="1"/>
</dbReference>
<dbReference type="Gene3D" id="2.60.40.4160">
    <property type="match status" value="1"/>
</dbReference>
<dbReference type="InterPro" id="IPR012981">
    <property type="entry name" value="PIH1_N"/>
</dbReference>
<gene>
    <name evidence="5" type="primary">TDEL0E03100</name>
    <name evidence="5" type="ORF">TDEL_0E03100</name>
</gene>
<evidence type="ECO:0008006" key="7">
    <source>
        <dbReference type="Google" id="ProtNLM"/>
    </source>
</evidence>
<name>G8ZVA9_TORDE</name>
<dbReference type="Pfam" id="PF18482">
    <property type="entry name" value="Pih1_fungal_CS"/>
    <property type="match status" value="1"/>
</dbReference>
<dbReference type="AlphaFoldDB" id="G8ZVA9"/>
<keyword evidence="6" id="KW-1185">Reference proteome</keyword>
<dbReference type="InterPro" id="IPR050734">
    <property type="entry name" value="PIH1/Kintoun_subfamily"/>
</dbReference>
<evidence type="ECO:0000259" key="3">
    <source>
        <dbReference type="Pfam" id="PF08190"/>
    </source>
</evidence>
<proteinExistence type="inferred from homology"/>
<organism evidence="5 6">
    <name type="scientific">Torulaspora delbrueckii</name>
    <name type="common">Yeast</name>
    <name type="synonym">Candida colliculosa</name>
    <dbReference type="NCBI Taxonomy" id="4950"/>
    <lineage>
        <taxon>Eukaryota</taxon>
        <taxon>Fungi</taxon>
        <taxon>Dikarya</taxon>
        <taxon>Ascomycota</taxon>
        <taxon>Saccharomycotina</taxon>
        <taxon>Saccharomycetes</taxon>
        <taxon>Saccharomycetales</taxon>
        <taxon>Saccharomycetaceae</taxon>
        <taxon>Torulaspora</taxon>
    </lineage>
</organism>
<evidence type="ECO:0000313" key="6">
    <source>
        <dbReference type="Proteomes" id="UP000005627"/>
    </source>
</evidence>
<feature type="domain" description="PIH1 N-terminal" evidence="3">
    <location>
        <begin position="43"/>
        <end position="157"/>
    </location>
</feature>
<dbReference type="GO" id="GO:0000492">
    <property type="term" value="P:box C/D snoRNP assembly"/>
    <property type="evidence" value="ECO:0007669"/>
    <property type="project" value="EnsemblFungi"/>
</dbReference>
<evidence type="ECO:0000256" key="1">
    <source>
        <dbReference type="ARBA" id="ARBA00008511"/>
    </source>
</evidence>
<dbReference type="GO" id="GO:0006457">
    <property type="term" value="P:protein folding"/>
    <property type="evidence" value="ECO:0007669"/>
    <property type="project" value="EnsemblFungi"/>
</dbReference>
<dbReference type="HOGENOM" id="CLU_072113_0_0_1"/>
<dbReference type="GO" id="GO:0097255">
    <property type="term" value="C:R2TP complex"/>
    <property type="evidence" value="ECO:0007669"/>
    <property type="project" value="EnsemblFungi"/>
</dbReference>
<dbReference type="PANTHER" id="PTHR22997:SF0">
    <property type="entry name" value="PIH1 DOMAIN-CONTAINING PROTEIN 1"/>
    <property type="match status" value="1"/>
</dbReference>
<protein>
    <recommendedName>
        <fullName evidence="7">PIH1 N-terminal domain-containing protein</fullName>
    </recommendedName>
</protein>
<evidence type="ECO:0000313" key="5">
    <source>
        <dbReference type="EMBL" id="CCE92553.1"/>
    </source>
</evidence>
<evidence type="ECO:0000259" key="4">
    <source>
        <dbReference type="Pfam" id="PF18482"/>
    </source>
</evidence>
<dbReference type="KEGG" id="tdl:TDEL_0E03100"/>
<dbReference type="RefSeq" id="XP_003681764.1">
    <property type="nucleotide sequence ID" value="XM_003681716.1"/>
</dbReference>
<reference evidence="5 6" key="1">
    <citation type="journal article" date="2011" name="Proc. Natl. Acad. Sci. U.S.A.">
        <title>Evolutionary erosion of yeast sex chromosomes by mating-type switching accidents.</title>
        <authorList>
            <person name="Gordon J.L."/>
            <person name="Armisen D."/>
            <person name="Proux-Wera E."/>
            <person name="Oheigeartaigh S.S."/>
            <person name="Byrne K.P."/>
            <person name="Wolfe K.H."/>
        </authorList>
    </citation>
    <scope>NUCLEOTIDE SEQUENCE [LARGE SCALE GENOMIC DNA]</scope>
    <source>
        <strain evidence="6">ATCC 10662 / CBS 1146 / NBRC 0425 / NCYC 2629 / NRRL Y-866</strain>
    </source>
</reference>
<dbReference type="InterPro" id="IPR041441">
    <property type="entry name" value="Pih1_CS_Ascomycota"/>
</dbReference>
<accession>G8ZVA9</accession>
<dbReference type="eggNOG" id="KOG4356">
    <property type="taxonomic scope" value="Eukaryota"/>
</dbReference>
<dbReference type="STRING" id="1076872.G8ZVA9"/>
<dbReference type="OrthoDB" id="5135119at2759"/>
<dbReference type="GO" id="GO:0005737">
    <property type="term" value="C:cytoplasm"/>
    <property type="evidence" value="ECO:0007669"/>
    <property type="project" value="TreeGrafter"/>
</dbReference>
<comment type="similarity">
    <text evidence="1">Belongs to the PIH1 family.</text>
</comment>
<feature type="region of interest" description="Disordered" evidence="2">
    <location>
        <begin position="204"/>
        <end position="225"/>
    </location>
</feature>